<evidence type="ECO:0000313" key="4">
    <source>
        <dbReference type="EMBL" id="CAD8309257.1"/>
    </source>
</evidence>
<keyword evidence="1" id="KW-0560">Oxidoreductase</keyword>
<feature type="compositionally biased region" description="Low complexity" evidence="2">
    <location>
        <begin position="1"/>
        <end position="11"/>
    </location>
</feature>
<dbReference type="PANTHER" id="PTHR43625:SF88">
    <property type="entry name" value="OS07G0143000 PROTEIN"/>
    <property type="match status" value="1"/>
</dbReference>
<evidence type="ECO:0000256" key="1">
    <source>
        <dbReference type="ARBA" id="ARBA00023002"/>
    </source>
</evidence>
<organism evidence="4">
    <name type="scientific">Chlamydomonas euryale</name>
    <dbReference type="NCBI Taxonomy" id="1486919"/>
    <lineage>
        <taxon>Eukaryota</taxon>
        <taxon>Viridiplantae</taxon>
        <taxon>Chlorophyta</taxon>
        <taxon>core chlorophytes</taxon>
        <taxon>Chlorophyceae</taxon>
        <taxon>CS clade</taxon>
        <taxon>Chlamydomonadales</taxon>
        <taxon>Chlamydomonadaceae</taxon>
        <taxon>Chlamydomonas</taxon>
    </lineage>
</organism>
<feature type="compositionally biased region" description="Low complexity" evidence="2">
    <location>
        <begin position="48"/>
        <end position="57"/>
    </location>
</feature>
<accession>A0A7R9Z6C1</accession>
<dbReference type="AlphaFoldDB" id="A0A7R9Z6C1"/>
<reference evidence="4" key="1">
    <citation type="submission" date="2021-01" db="EMBL/GenBank/DDBJ databases">
        <authorList>
            <person name="Corre E."/>
            <person name="Pelletier E."/>
            <person name="Niang G."/>
            <person name="Scheremetjew M."/>
            <person name="Finn R."/>
            <person name="Kale V."/>
            <person name="Holt S."/>
            <person name="Cochrane G."/>
            <person name="Meng A."/>
            <person name="Brown T."/>
            <person name="Cohen L."/>
        </authorList>
    </citation>
    <scope>NUCLEOTIDE SEQUENCE</scope>
    <source>
        <strain evidence="4">CCMP219</strain>
    </source>
</reference>
<dbReference type="PRINTS" id="PR00069">
    <property type="entry name" value="ALDKETRDTASE"/>
</dbReference>
<proteinExistence type="predicted"/>
<sequence length="402" mass="43476">MSMSSSISSRSAAQRGAPVVRGSAPSVRVASVAASPRVREPQRELRRSTTAAAEAPSAPSPSPTAPAVGRVRVLDDADLMQLGKSGLTVPVMGVGAWAWGDRSGYWGYGSQYGKEESRSAYDAIHKAFGDDAFIDTAEVYGFGRSEEYLGEFIRTTGTQPLVATKFAPLPWRLNADCVPEAARASLQRLGLPKMSLYMQHWPGFLVNAFSNEAYLDGLIKVHEQSLADAIGVSNFNESRVREGAKRLELAGVPMASNQIQYSLLYRKPEVTGVLEACKEFGVTPVAYSPMCQGLLTGKYTVAGEKPYGPRANLFTDSRIREVEPLLSCMRAISKEREKTLPQIAINWCICKGTLPIPGAKTEKQVNEAAGALGWRLTDGEVAELDRVSGKVPTSLGAPFEQW</sequence>
<dbReference type="CDD" id="cd19093">
    <property type="entry name" value="AKR_AtPLR-like"/>
    <property type="match status" value="1"/>
</dbReference>
<feature type="region of interest" description="Disordered" evidence="2">
    <location>
        <begin position="1"/>
        <end position="68"/>
    </location>
</feature>
<feature type="domain" description="NADP-dependent oxidoreductase" evidence="3">
    <location>
        <begin position="92"/>
        <end position="387"/>
    </location>
</feature>
<dbReference type="PANTHER" id="PTHR43625">
    <property type="entry name" value="AFLATOXIN B1 ALDEHYDE REDUCTASE"/>
    <property type="match status" value="1"/>
</dbReference>
<evidence type="ECO:0000259" key="3">
    <source>
        <dbReference type="Pfam" id="PF00248"/>
    </source>
</evidence>
<dbReference type="InterPro" id="IPR036812">
    <property type="entry name" value="NAD(P)_OxRdtase_dom_sf"/>
</dbReference>
<dbReference type="InterPro" id="IPR050791">
    <property type="entry name" value="Aldo-Keto_reductase"/>
</dbReference>
<dbReference type="GO" id="GO:0016491">
    <property type="term" value="F:oxidoreductase activity"/>
    <property type="evidence" value="ECO:0007669"/>
    <property type="project" value="UniProtKB-KW"/>
</dbReference>
<gene>
    <name evidence="4" type="ORF">CEUR00632_LOCUS20088</name>
</gene>
<feature type="compositionally biased region" description="Basic and acidic residues" evidence="2">
    <location>
        <begin position="37"/>
        <end position="47"/>
    </location>
</feature>
<dbReference type="EMBL" id="HBEC01043117">
    <property type="protein sequence ID" value="CAD8309257.1"/>
    <property type="molecule type" value="Transcribed_RNA"/>
</dbReference>
<dbReference type="InterPro" id="IPR023210">
    <property type="entry name" value="NADP_OxRdtase_dom"/>
</dbReference>
<evidence type="ECO:0000256" key="2">
    <source>
        <dbReference type="SAM" id="MobiDB-lite"/>
    </source>
</evidence>
<dbReference type="Pfam" id="PF00248">
    <property type="entry name" value="Aldo_ket_red"/>
    <property type="match status" value="1"/>
</dbReference>
<name>A0A7R9Z6C1_9CHLO</name>
<dbReference type="Gene3D" id="3.20.20.100">
    <property type="entry name" value="NADP-dependent oxidoreductase domain"/>
    <property type="match status" value="1"/>
</dbReference>
<dbReference type="SUPFAM" id="SSF51430">
    <property type="entry name" value="NAD(P)-linked oxidoreductase"/>
    <property type="match status" value="1"/>
</dbReference>
<dbReference type="GO" id="GO:0005737">
    <property type="term" value="C:cytoplasm"/>
    <property type="evidence" value="ECO:0007669"/>
    <property type="project" value="TreeGrafter"/>
</dbReference>
<feature type="compositionally biased region" description="Low complexity" evidence="2">
    <location>
        <begin position="18"/>
        <end position="36"/>
    </location>
</feature>
<dbReference type="InterPro" id="IPR020471">
    <property type="entry name" value="AKR"/>
</dbReference>
<protein>
    <recommendedName>
        <fullName evidence="3">NADP-dependent oxidoreductase domain-containing protein</fullName>
    </recommendedName>
</protein>